<keyword evidence="2" id="KW-1185">Reference proteome</keyword>
<gene>
    <name evidence="1" type="ORF">FCM35_KLT17179</name>
</gene>
<dbReference type="EMBL" id="SWLB01000005">
    <property type="protein sequence ID" value="KAF3338342.1"/>
    <property type="molecule type" value="Genomic_DNA"/>
</dbReference>
<accession>A0A833RBH0</accession>
<proteinExistence type="predicted"/>
<name>A0A833RBH0_9POAL</name>
<dbReference type="Proteomes" id="UP000623129">
    <property type="component" value="Unassembled WGS sequence"/>
</dbReference>
<dbReference type="AlphaFoldDB" id="A0A833RBH0"/>
<evidence type="ECO:0000313" key="2">
    <source>
        <dbReference type="Proteomes" id="UP000623129"/>
    </source>
</evidence>
<sequence length="109" mass="12353">MGMGASCSKFSLCYCWWGPRSKSSKYCHKPLGESGVSVPAFCEYSLDDLKAAIDGFSPNRIVSEHSEKTPMPYYAVRFLRSAVWLPSSEKVSERRMIKRRVEGYNGQIM</sequence>
<dbReference type="OrthoDB" id="1905385at2759"/>
<reference evidence="1" key="1">
    <citation type="submission" date="2020-01" db="EMBL/GenBank/DDBJ databases">
        <title>Genome sequence of Kobresia littledalei, the first chromosome-level genome in the family Cyperaceae.</title>
        <authorList>
            <person name="Qu G."/>
        </authorList>
    </citation>
    <scope>NUCLEOTIDE SEQUENCE</scope>
    <source>
        <strain evidence="1">C.B.Clarke</strain>
        <tissue evidence="1">Leaf</tissue>
    </source>
</reference>
<evidence type="ECO:0000313" key="1">
    <source>
        <dbReference type="EMBL" id="KAF3338342.1"/>
    </source>
</evidence>
<protein>
    <submittedName>
        <fullName evidence="1">Uncharacterized protein</fullName>
    </submittedName>
</protein>
<organism evidence="1 2">
    <name type="scientific">Carex littledalei</name>
    <dbReference type="NCBI Taxonomy" id="544730"/>
    <lineage>
        <taxon>Eukaryota</taxon>
        <taxon>Viridiplantae</taxon>
        <taxon>Streptophyta</taxon>
        <taxon>Embryophyta</taxon>
        <taxon>Tracheophyta</taxon>
        <taxon>Spermatophyta</taxon>
        <taxon>Magnoliopsida</taxon>
        <taxon>Liliopsida</taxon>
        <taxon>Poales</taxon>
        <taxon>Cyperaceae</taxon>
        <taxon>Cyperoideae</taxon>
        <taxon>Cariceae</taxon>
        <taxon>Carex</taxon>
        <taxon>Carex subgen. Euthyceras</taxon>
    </lineage>
</organism>
<comment type="caution">
    <text evidence="1">The sequence shown here is derived from an EMBL/GenBank/DDBJ whole genome shotgun (WGS) entry which is preliminary data.</text>
</comment>